<keyword evidence="1" id="KW-0472">Membrane</keyword>
<feature type="transmembrane region" description="Helical" evidence="1">
    <location>
        <begin position="81"/>
        <end position="100"/>
    </location>
</feature>
<name>C7LY30_ACIFD</name>
<feature type="transmembrane region" description="Helical" evidence="1">
    <location>
        <begin position="169"/>
        <end position="189"/>
    </location>
</feature>
<accession>C7LY30</accession>
<evidence type="ECO:0000313" key="2">
    <source>
        <dbReference type="EMBL" id="ACU53638.1"/>
    </source>
</evidence>
<dbReference type="RefSeq" id="WP_015798129.1">
    <property type="nucleotide sequence ID" value="NC_013124.1"/>
</dbReference>
<feature type="transmembrane region" description="Helical" evidence="1">
    <location>
        <begin position="24"/>
        <end position="42"/>
    </location>
</feature>
<dbReference type="eggNOG" id="COG5522">
    <property type="taxonomic scope" value="Bacteria"/>
</dbReference>
<evidence type="ECO:0000256" key="1">
    <source>
        <dbReference type="SAM" id="Phobius"/>
    </source>
</evidence>
<organism evidence="2 3">
    <name type="scientific">Acidimicrobium ferrooxidans (strain DSM 10331 / JCM 15462 / NBRC 103882 / ICP)</name>
    <dbReference type="NCBI Taxonomy" id="525909"/>
    <lineage>
        <taxon>Bacteria</taxon>
        <taxon>Bacillati</taxon>
        <taxon>Actinomycetota</taxon>
        <taxon>Acidimicrobiia</taxon>
        <taxon>Acidimicrobiales</taxon>
        <taxon>Acidimicrobiaceae</taxon>
        <taxon>Acidimicrobium</taxon>
    </lineage>
</organism>
<dbReference type="InterPro" id="IPR011737">
    <property type="entry name" value="CHP02206_TP0381"/>
</dbReference>
<feature type="transmembrane region" description="Helical" evidence="1">
    <location>
        <begin position="107"/>
        <end position="125"/>
    </location>
</feature>
<dbReference type="NCBIfam" id="TIGR02206">
    <property type="entry name" value="intg_mem_TP0381"/>
    <property type="match status" value="1"/>
</dbReference>
<feature type="transmembrane region" description="Helical" evidence="1">
    <location>
        <begin position="137"/>
        <end position="157"/>
    </location>
</feature>
<reference evidence="2 3" key="1">
    <citation type="journal article" date="2009" name="Stand. Genomic Sci.">
        <title>Complete genome sequence of Acidimicrobium ferrooxidans type strain (ICP).</title>
        <authorList>
            <person name="Clum A."/>
            <person name="Nolan M."/>
            <person name="Lang E."/>
            <person name="Glavina Del Rio T."/>
            <person name="Tice H."/>
            <person name="Copeland A."/>
            <person name="Cheng J.F."/>
            <person name="Lucas S."/>
            <person name="Chen F."/>
            <person name="Bruce D."/>
            <person name="Goodwin L."/>
            <person name="Pitluck S."/>
            <person name="Ivanova N."/>
            <person name="Mavrommatis K."/>
            <person name="Mikhailova N."/>
            <person name="Pati A."/>
            <person name="Chen A."/>
            <person name="Palaniappan K."/>
            <person name="Goker M."/>
            <person name="Spring S."/>
            <person name="Land M."/>
            <person name="Hauser L."/>
            <person name="Chang Y.J."/>
            <person name="Jeffries C.C."/>
            <person name="Chain P."/>
            <person name="Bristow J."/>
            <person name="Eisen J.A."/>
            <person name="Markowitz V."/>
            <person name="Hugenholtz P."/>
            <person name="Kyrpides N.C."/>
            <person name="Klenk H.P."/>
            <person name="Lapidus A."/>
        </authorList>
    </citation>
    <scope>NUCLEOTIDE SEQUENCE [LARGE SCALE GENOMIC DNA]</scope>
    <source>
        <strain evidence="3">DSM 10331 / JCM 15462 / NBRC 103882 / ICP</strain>
    </source>
</reference>
<evidence type="ECO:0000313" key="3">
    <source>
        <dbReference type="Proteomes" id="UP000000771"/>
    </source>
</evidence>
<proteinExistence type="predicted"/>
<dbReference type="KEGG" id="afo:Afer_0686"/>
<evidence type="ECO:0008006" key="4">
    <source>
        <dbReference type="Google" id="ProtNLM"/>
    </source>
</evidence>
<keyword evidence="1" id="KW-0812">Transmembrane</keyword>
<dbReference type="STRING" id="525909.Afer_0686"/>
<gene>
    <name evidence="2" type="ordered locus">Afer_0686</name>
</gene>
<dbReference type="EMBL" id="CP001631">
    <property type="protein sequence ID" value="ACU53638.1"/>
    <property type="molecule type" value="Genomic_DNA"/>
</dbReference>
<keyword evidence="1" id="KW-1133">Transmembrane helix</keyword>
<feature type="transmembrane region" description="Helical" evidence="1">
    <location>
        <begin position="212"/>
        <end position="236"/>
    </location>
</feature>
<keyword evidence="3" id="KW-1185">Reference proteome</keyword>
<dbReference type="HOGENOM" id="CLU_088526_0_0_11"/>
<dbReference type="OrthoDB" id="9813172at2"/>
<dbReference type="Proteomes" id="UP000000771">
    <property type="component" value="Chromosome"/>
</dbReference>
<sequence>MSSIEGDENGTSTTMSTPIAPTTGPYLATVGVLGVAGAIGIAASRRSPRAAHWVGWIIAIAIAADAASDAVAVALAPHASLAANLPLSLCDAAAFIAAIACVVPRRWLVEVVWLWGIAGTLQAIITPDLAVRFPHLVFFEYLVGHVGVVVAAFYLTIGRGIHPRPSAPWRVLAISIAYTAFDGLIDWATGADYMFLRRPPAEHTMLSLLGPWPWYIVSAVPVALLLFSILTLPFVVADHRRTSHRGVRATTSA</sequence>
<protein>
    <recommendedName>
        <fullName evidence="4">TIGR02206 family membrane protein</fullName>
    </recommendedName>
</protein>
<dbReference type="Pfam" id="PF14808">
    <property type="entry name" value="TMEM164"/>
    <property type="match status" value="1"/>
</dbReference>
<feature type="transmembrane region" description="Helical" evidence="1">
    <location>
        <begin position="54"/>
        <end position="75"/>
    </location>
</feature>
<dbReference type="AlphaFoldDB" id="C7LY30"/>